<keyword evidence="14" id="KW-1185">Reference proteome</keyword>
<comment type="similarity">
    <text evidence="3">Belongs to the MNN1/MNT family.</text>
</comment>
<keyword evidence="5" id="KW-0808">Transferase</keyword>
<dbReference type="Pfam" id="PF11051">
    <property type="entry name" value="Mannosyl_trans3"/>
    <property type="match status" value="1"/>
</dbReference>
<evidence type="ECO:0000256" key="1">
    <source>
        <dbReference type="ARBA" id="ARBA00004323"/>
    </source>
</evidence>
<dbReference type="EMBL" id="OZ004257">
    <property type="protein sequence ID" value="CAK7909575.1"/>
    <property type="molecule type" value="Genomic_DNA"/>
</dbReference>
<accession>A0ABP0EGH8</accession>
<comment type="pathway">
    <text evidence="2">Protein modification; protein glycosylation.</text>
</comment>
<evidence type="ECO:0000313" key="14">
    <source>
        <dbReference type="Proteomes" id="UP001497600"/>
    </source>
</evidence>
<comment type="subcellular location">
    <subcellularLocation>
        <location evidence="1">Golgi apparatus membrane</location>
        <topology evidence="1">Single-pass type II membrane protein</topology>
    </subcellularLocation>
</comment>
<evidence type="ECO:0000256" key="9">
    <source>
        <dbReference type="ARBA" id="ARBA00023034"/>
    </source>
</evidence>
<sequence>MVFIPNISTKDLLTFFSRPRRKIVLIVVGVVWITVITTLYRYFNSTYEPFQGHHAYEGLARPDPNRVQEEANRAAATVKENLLDDVSIQLYQSQNNIKDVRNIDAHSSVYDTIFANHEVNSVLGELSFSERCDLYFTNLYAINPTWYLDPNVDVPLENRDGFKYKDFYNRKKNELKEAIAKEKNIANKDEVKEDDEFEKRMKEDYDRFWAKTQKTEQTIVDYLSHLRIYNKCYVTRDNKIEKKRLDTFITNQKKFISALTESSKINRKAKFSYSREEKLLNVDSFKTCSNLESKIYPWLSMSYPIFERFSGERFLSPPQMKDFLPRSTPSFVFAPSHEDAHYGKGKGGKISSRITNNNKGCFLQHFKNSLNGKGIVLSIADKHVDDTVRLISLLRALNNRYPIQIVYNGGLSDESKYLINMAAREPFKSFPSSFKDVEQYFPKDYLDPKDHGLPKQEVWFVNVQNVIQDQYKNKFGGFSNKFLAAMFNSFEEYLLVDADTVIVQNPDFFFNLKNYKSKGAYFYKDRAAPHFRTMSDCTFFKKITPSIVDQVVFDLPIITKKSLDLDFFDGMFYYMESGLVAINRNLHFNAIMMMIQMNFYPPVSARVYGDKEIFWLGFLAAGEENFHFNDYWAASIGEETDMSARVTDKNPKTFKSKEICAAHPGHVSSEDGKTLVWFNSGFRFCGQSKVVKYDREIKEGRRFPFLKTEADMRAFYTNRAKIRHAVIPPFKNKFETLCENEDGEPKEAWKMDGGYCNSYLWCAYSQIGGTTKDGGDNTQKGTFIEFDKKSVDLFTYYGDIWVGNE</sequence>
<keyword evidence="11" id="KW-0325">Glycoprotein</keyword>
<evidence type="ECO:0000313" key="13">
    <source>
        <dbReference type="EMBL" id="CAK7909575.1"/>
    </source>
</evidence>
<evidence type="ECO:0000256" key="5">
    <source>
        <dbReference type="ARBA" id="ARBA00022679"/>
    </source>
</evidence>
<evidence type="ECO:0000256" key="7">
    <source>
        <dbReference type="ARBA" id="ARBA00022968"/>
    </source>
</evidence>
<keyword evidence="9" id="KW-0333">Golgi apparatus</keyword>
<evidence type="ECO:0000256" key="11">
    <source>
        <dbReference type="ARBA" id="ARBA00023180"/>
    </source>
</evidence>
<evidence type="ECO:0000256" key="4">
    <source>
        <dbReference type="ARBA" id="ARBA00022676"/>
    </source>
</evidence>
<keyword evidence="6 12" id="KW-0812">Transmembrane</keyword>
<name>A0ABP0EGH8_9ASCO</name>
<proteinExistence type="inferred from homology"/>
<protein>
    <submittedName>
        <fullName evidence="13">Alpha-1,3-mannosyltransferase Mnn1p</fullName>
    </submittedName>
</protein>
<feature type="transmembrane region" description="Helical" evidence="12">
    <location>
        <begin position="23"/>
        <end position="43"/>
    </location>
</feature>
<evidence type="ECO:0000256" key="8">
    <source>
        <dbReference type="ARBA" id="ARBA00022989"/>
    </source>
</evidence>
<dbReference type="InterPro" id="IPR029044">
    <property type="entry name" value="Nucleotide-diphossugar_trans"/>
</dbReference>
<evidence type="ECO:0000256" key="2">
    <source>
        <dbReference type="ARBA" id="ARBA00004922"/>
    </source>
</evidence>
<keyword evidence="7" id="KW-0735">Signal-anchor</keyword>
<evidence type="ECO:0000256" key="10">
    <source>
        <dbReference type="ARBA" id="ARBA00023136"/>
    </source>
</evidence>
<dbReference type="InterPro" id="IPR022751">
    <property type="entry name" value="Alpha_mannosyltransferase"/>
</dbReference>
<evidence type="ECO:0000256" key="3">
    <source>
        <dbReference type="ARBA" id="ARBA00009105"/>
    </source>
</evidence>
<dbReference type="Proteomes" id="UP001497600">
    <property type="component" value="Chromosome E"/>
</dbReference>
<dbReference type="PANTHER" id="PTHR31392:SF1">
    <property type="entry name" value="ALPHA-1,3-MANNOSYLTRANSFERASE MNN1-RELATED"/>
    <property type="match status" value="1"/>
</dbReference>
<keyword evidence="10 12" id="KW-0472">Membrane</keyword>
<evidence type="ECO:0000256" key="6">
    <source>
        <dbReference type="ARBA" id="ARBA00022692"/>
    </source>
</evidence>
<keyword evidence="8 12" id="KW-1133">Transmembrane helix</keyword>
<evidence type="ECO:0000256" key="12">
    <source>
        <dbReference type="SAM" id="Phobius"/>
    </source>
</evidence>
<dbReference type="SUPFAM" id="SSF53448">
    <property type="entry name" value="Nucleotide-diphospho-sugar transferases"/>
    <property type="match status" value="1"/>
</dbReference>
<gene>
    <name evidence="13" type="primary">MNN1</name>
    <name evidence="13" type="ORF">CAAN4_E15522</name>
</gene>
<dbReference type="PANTHER" id="PTHR31392">
    <property type="entry name" value="ALPHA-1,3-MANNOSYLTRANSFERASE MNN1-RELATED"/>
    <property type="match status" value="1"/>
</dbReference>
<reference evidence="13 14" key="1">
    <citation type="submission" date="2024-01" db="EMBL/GenBank/DDBJ databases">
        <authorList>
            <consortium name="Genoscope - CEA"/>
            <person name="William W."/>
        </authorList>
    </citation>
    <scope>NUCLEOTIDE SEQUENCE [LARGE SCALE GENOMIC DNA]</scope>
    <source>
        <strain evidence="13 14">29B2s-10</strain>
    </source>
</reference>
<organism evidence="13 14">
    <name type="scientific">[Candida] anglica</name>
    <dbReference type="NCBI Taxonomy" id="148631"/>
    <lineage>
        <taxon>Eukaryota</taxon>
        <taxon>Fungi</taxon>
        <taxon>Dikarya</taxon>
        <taxon>Ascomycota</taxon>
        <taxon>Saccharomycotina</taxon>
        <taxon>Pichiomycetes</taxon>
        <taxon>Debaryomycetaceae</taxon>
        <taxon>Kurtzmaniella</taxon>
    </lineage>
</organism>
<keyword evidence="4" id="KW-0328">Glycosyltransferase</keyword>